<keyword evidence="3" id="KW-1185">Reference proteome</keyword>
<reference evidence="4" key="1">
    <citation type="submission" date="2016-06" db="UniProtKB">
        <authorList>
            <consortium name="WormBaseParasite"/>
        </authorList>
    </citation>
    <scope>IDENTIFICATION</scope>
</reference>
<name>A0A183HDN2_9BILA</name>
<dbReference type="AlphaFoldDB" id="A0A183HDN2"/>
<feature type="region of interest" description="Disordered" evidence="1">
    <location>
        <begin position="1"/>
        <end position="39"/>
    </location>
</feature>
<evidence type="ECO:0000313" key="2">
    <source>
        <dbReference type="EMBL" id="VDO43670.1"/>
    </source>
</evidence>
<evidence type="ECO:0000256" key="1">
    <source>
        <dbReference type="SAM" id="MobiDB-lite"/>
    </source>
</evidence>
<protein>
    <submittedName>
        <fullName evidence="2 4">Uncharacterized protein</fullName>
    </submittedName>
</protein>
<evidence type="ECO:0000313" key="3">
    <source>
        <dbReference type="Proteomes" id="UP000267606"/>
    </source>
</evidence>
<gene>
    <name evidence="2" type="ORF">OFLC_LOCUS5593</name>
</gene>
<accession>A0A183HDN2</accession>
<organism evidence="4">
    <name type="scientific">Onchocerca flexuosa</name>
    <dbReference type="NCBI Taxonomy" id="387005"/>
    <lineage>
        <taxon>Eukaryota</taxon>
        <taxon>Metazoa</taxon>
        <taxon>Ecdysozoa</taxon>
        <taxon>Nematoda</taxon>
        <taxon>Chromadorea</taxon>
        <taxon>Rhabditida</taxon>
        <taxon>Spirurina</taxon>
        <taxon>Spiruromorpha</taxon>
        <taxon>Filarioidea</taxon>
        <taxon>Onchocercidae</taxon>
        <taxon>Onchocerca</taxon>
    </lineage>
</organism>
<sequence length="39" mass="4480">MHEDKYVSNVRQPSEGPSEGPVTLMGRIAGKNQERDRYF</sequence>
<proteinExistence type="predicted"/>
<dbReference type="WBParaSite" id="OFLC_0000559301-mRNA-1">
    <property type="protein sequence ID" value="OFLC_0000559301-mRNA-1"/>
    <property type="gene ID" value="OFLC_0000559301"/>
</dbReference>
<evidence type="ECO:0000313" key="4">
    <source>
        <dbReference type="WBParaSite" id="OFLC_0000559301-mRNA-1"/>
    </source>
</evidence>
<dbReference type="Proteomes" id="UP000267606">
    <property type="component" value="Unassembled WGS sequence"/>
</dbReference>
<dbReference type="EMBL" id="UZAJ01004884">
    <property type="protein sequence ID" value="VDO43670.1"/>
    <property type="molecule type" value="Genomic_DNA"/>
</dbReference>
<reference evidence="2 3" key="2">
    <citation type="submission" date="2018-11" db="EMBL/GenBank/DDBJ databases">
        <authorList>
            <consortium name="Pathogen Informatics"/>
        </authorList>
    </citation>
    <scope>NUCLEOTIDE SEQUENCE [LARGE SCALE GENOMIC DNA]</scope>
</reference>